<dbReference type="STRING" id="1048983.EL17_23195"/>
<dbReference type="AlphaFoldDB" id="A0A074KS41"/>
<feature type="transmembrane region" description="Helical" evidence="5">
    <location>
        <begin position="52"/>
        <end position="73"/>
    </location>
</feature>
<feature type="transmembrane region" description="Helical" evidence="5">
    <location>
        <begin position="162"/>
        <end position="179"/>
    </location>
</feature>
<feature type="transmembrane region" description="Helical" evidence="5">
    <location>
        <begin position="119"/>
        <end position="142"/>
    </location>
</feature>
<evidence type="ECO:0000256" key="4">
    <source>
        <dbReference type="ARBA" id="ARBA00023136"/>
    </source>
</evidence>
<keyword evidence="3 5" id="KW-1133">Transmembrane helix</keyword>
<name>A0A074KS41_9BACT</name>
<dbReference type="GO" id="GO:0030416">
    <property type="term" value="P:methylamine metabolic process"/>
    <property type="evidence" value="ECO:0007669"/>
    <property type="project" value="InterPro"/>
</dbReference>
<dbReference type="OrthoDB" id="673785at2"/>
<feature type="transmembrane region" description="Helical" evidence="5">
    <location>
        <begin position="93"/>
        <end position="112"/>
    </location>
</feature>
<reference evidence="7 8" key="1">
    <citation type="submission" date="2014-04" db="EMBL/GenBank/DDBJ databases">
        <title>Characterization and application of a salt tolerant electro-active bacterium.</title>
        <authorList>
            <person name="Yang L."/>
            <person name="Wei S."/>
            <person name="Tay Q.X.M."/>
        </authorList>
    </citation>
    <scope>NUCLEOTIDE SEQUENCE [LARGE SCALE GENOMIC DNA]</scope>
    <source>
        <strain evidence="7 8">LY1</strain>
    </source>
</reference>
<sequence length="181" mass="19972">MGHLRQCPKITKNTLILFLKPFLPTNFPISNNKKNFETININKMNTLNLTHIYHICTLILVMMLGYTGMAKLVDFKGFRSAVLNQPFPSEWGERIAVGVPAAELLLVGLLLFDSTRLAGLVGSLVLMTAFTVYVGLIWIGAFERTPCGCAGILDALGWGEHLAVNLVFVGISVVGIYVYRK</sequence>
<feature type="domain" description="Methylamine utilisation protein MauE" evidence="6">
    <location>
        <begin position="51"/>
        <end position="177"/>
    </location>
</feature>
<evidence type="ECO:0000256" key="2">
    <source>
        <dbReference type="ARBA" id="ARBA00022692"/>
    </source>
</evidence>
<evidence type="ECO:0000256" key="1">
    <source>
        <dbReference type="ARBA" id="ARBA00004141"/>
    </source>
</evidence>
<dbReference type="Pfam" id="PF07291">
    <property type="entry name" value="MauE"/>
    <property type="match status" value="1"/>
</dbReference>
<proteinExistence type="predicted"/>
<evidence type="ECO:0000256" key="5">
    <source>
        <dbReference type="SAM" id="Phobius"/>
    </source>
</evidence>
<gene>
    <name evidence="7" type="ORF">EL17_23195</name>
</gene>
<dbReference type="eggNOG" id="ENOG50330T5">
    <property type="taxonomic scope" value="Bacteria"/>
</dbReference>
<evidence type="ECO:0000259" key="6">
    <source>
        <dbReference type="Pfam" id="PF07291"/>
    </source>
</evidence>
<organism evidence="7 8">
    <name type="scientific">Anditalea andensis</name>
    <dbReference type="NCBI Taxonomy" id="1048983"/>
    <lineage>
        <taxon>Bacteria</taxon>
        <taxon>Pseudomonadati</taxon>
        <taxon>Bacteroidota</taxon>
        <taxon>Cytophagia</taxon>
        <taxon>Cytophagales</taxon>
        <taxon>Cytophagaceae</taxon>
        <taxon>Anditalea</taxon>
    </lineage>
</organism>
<protein>
    <recommendedName>
        <fullName evidence="6">Methylamine utilisation protein MauE domain-containing protein</fullName>
    </recommendedName>
</protein>
<keyword evidence="2 5" id="KW-0812">Transmembrane</keyword>
<keyword evidence="8" id="KW-1185">Reference proteome</keyword>
<comment type="subcellular location">
    <subcellularLocation>
        <location evidence="1">Membrane</location>
        <topology evidence="1">Multi-pass membrane protein</topology>
    </subcellularLocation>
</comment>
<dbReference type="EMBL" id="JMIH01000040">
    <property type="protein sequence ID" value="KEO71709.1"/>
    <property type="molecule type" value="Genomic_DNA"/>
</dbReference>
<accession>A0A074KS41</accession>
<comment type="caution">
    <text evidence="7">The sequence shown here is derived from an EMBL/GenBank/DDBJ whole genome shotgun (WGS) entry which is preliminary data.</text>
</comment>
<dbReference type="Proteomes" id="UP000027821">
    <property type="component" value="Unassembled WGS sequence"/>
</dbReference>
<dbReference type="GO" id="GO:0016020">
    <property type="term" value="C:membrane"/>
    <property type="evidence" value="ECO:0007669"/>
    <property type="project" value="UniProtKB-SubCell"/>
</dbReference>
<evidence type="ECO:0000313" key="7">
    <source>
        <dbReference type="EMBL" id="KEO71709.1"/>
    </source>
</evidence>
<evidence type="ECO:0000313" key="8">
    <source>
        <dbReference type="Proteomes" id="UP000027821"/>
    </source>
</evidence>
<dbReference type="InterPro" id="IPR009908">
    <property type="entry name" value="Methylamine_util_MauE"/>
</dbReference>
<keyword evidence="4 5" id="KW-0472">Membrane</keyword>
<evidence type="ECO:0000256" key="3">
    <source>
        <dbReference type="ARBA" id="ARBA00022989"/>
    </source>
</evidence>